<evidence type="ECO:0000313" key="2">
    <source>
        <dbReference type="Proteomes" id="UP000318946"/>
    </source>
</evidence>
<sequence length="213" mass="24206">MNEKFVINIGRQLGSGGKAVGERLAERFGIPVYDKRLIKMAAEHSGFGQEFFEKADEKPAKGFFATLLGYLRSPFAGDDAIYNNPLSHDALFKMQSDVIRQLAERESCIFVGRCADYILREHPRCVNIFVSASREDRIERLVRTRRLTPEAAEQLMDSTDEKRADYYNYYSNRTWGAAATYHLCIDSSVLGIDGTAAFAEEFIRKKLNLARKD</sequence>
<accession>A0A3D2BCY8</accession>
<accession>A0A4Y1WQL8</accession>
<dbReference type="RefSeq" id="WP_019131455.1">
    <property type="nucleotide sequence ID" value="NZ_AP019735.1"/>
</dbReference>
<dbReference type="AlphaFoldDB" id="A0A3D2BCY8"/>
<dbReference type="Proteomes" id="UP000318946">
    <property type="component" value="Chromosome"/>
</dbReference>
<dbReference type="STRING" id="1118061.GCA_000311925_02428"/>
<dbReference type="Gene3D" id="3.40.50.300">
    <property type="entry name" value="P-loop containing nucleotide triphosphate hydrolases"/>
    <property type="match status" value="1"/>
</dbReference>
<reference evidence="2" key="1">
    <citation type="submission" date="2019-06" db="EMBL/GenBank/DDBJ databases">
        <title>Alistipes onderdonkii subsp. vulgaris subsp. nov., Alistipes dispar sp. nov. and Alistipes communis sp. nov., isolated from human faeces, and creation of Alistipes onderdonkii subsp. onderdonkii subsp. nov.</title>
        <authorList>
            <person name="Sakamoto M."/>
            <person name="Ikeyama N."/>
            <person name="Ogata Y."/>
            <person name="Suda W."/>
            <person name="Iino T."/>
            <person name="Hattori M."/>
            <person name="Ohkuma M."/>
        </authorList>
    </citation>
    <scope>NUCLEOTIDE SEQUENCE [LARGE SCALE GENOMIC DNA]</scope>
    <source>
        <strain evidence="2">5CBH24</strain>
    </source>
</reference>
<dbReference type="EMBL" id="AP019735">
    <property type="protein sequence ID" value="BBL03373.1"/>
    <property type="molecule type" value="Genomic_DNA"/>
</dbReference>
<protein>
    <submittedName>
        <fullName evidence="1">Cytidylate kinase</fullName>
    </submittedName>
</protein>
<dbReference type="SUPFAM" id="SSF52540">
    <property type="entry name" value="P-loop containing nucleoside triphosphate hydrolases"/>
    <property type="match status" value="1"/>
</dbReference>
<dbReference type="Pfam" id="PF13189">
    <property type="entry name" value="Cytidylate_kin2"/>
    <property type="match status" value="1"/>
</dbReference>
<proteinExistence type="predicted"/>
<keyword evidence="1" id="KW-0808">Transferase</keyword>
<dbReference type="OrthoDB" id="9781180at2"/>
<dbReference type="GeneID" id="78341398"/>
<dbReference type="KEGG" id="acou:A5CBH24_06860"/>
<accession>A0A4Y1XQ07</accession>
<name>A0A3D2BCY8_9BACT</name>
<evidence type="ECO:0000313" key="1">
    <source>
        <dbReference type="EMBL" id="BBL03373.1"/>
    </source>
</evidence>
<dbReference type="GO" id="GO:0016301">
    <property type="term" value="F:kinase activity"/>
    <property type="evidence" value="ECO:0007669"/>
    <property type="project" value="UniProtKB-KW"/>
</dbReference>
<dbReference type="InterPro" id="IPR027417">
    <property type="entry name" value="P-loop_NTPase"/>
</dbReference>
<keyword evidence="2" id="KW-1185">Reference proteome</keyword>
<gene>
    <name evidence="1" type="ORF">A5CBH24_06860</name>
</gene>
<keyword evidence="1" id="KW-0418">Kinase</keyword>
<organism evidence="1 2">
    <name type="scientific">Alistipes communis</name>
    <dbReference type="NCBI Taxonomy" id="2585118"/>
    <lineage>
        <taxon>Bacteria</taxon>
        <taxon>Pseudomonadati</taxon>
        <taxon>Bacteroidota</taxon>
        <taxon>Bacteroidia</taxon>
        <taxon>Bacteroidales</taxon>
        <taxon>Rikenellaceae</taxon>
        <taxon>Alistipes</taxon>
    </lineage>
</organism>